<evidence type="ECO:0000256" key="1">
    <source>
        <dbReference type="ARBA" id="ARBA00004651"/>
    </source>
</evidence>
<evidence type="ECO:0000313" key="9">
    <source>
        <dbReference type="EMBL" id="PNR57437.1"/>
    </source>
</evidence>
<organism evidence="9">
    <name type="scientific">Physcomitrium patens</name>
    <name type="common">Spreading-leaved earth moss</name>
    <name type="synonym">Physcomitrella patens</name>
    <dbReference type="NCBI Taxonomy" id="3218"/>
    <lineage>
        <taxon>Eukaryota</taxon>
        <taxon>Viridiplantae</taxon>
        <taxon>Streptophyta</taxon>
        <taxon>Embryophyta</taxon>
        <taxon>Bryophyta</taxon>
        <taxon>Bryophytina</taxon>
        <taxon>Bryopsida</taxon>
        <taxon>Funariidae</taxon>
        <taxon>Funariales</taxon>
        <taxon>Funariaceae</taxon>
        <taxon>Physcomitrium</taxon>
    </lineage>
</organism>
<dbReference type="EnsemblPlants" id="Pp3c3_14710V3.1">
    <property type="protein sequence ID" value="PAC:32944002.CDS.1"/>
    <property type="gene ID" value="Pp3c3_14710"/>
</dbReference>
<dbReference type="GO" id="GO:0005254">
    <property type="term" value="F:chloride channel activity"/>
    <property type="evidence" value="ECO:0007669"/>
    <property type="project" value="InterPro"/>
</dbReference>
<dbReference type="GO" id="GO:0005886">
    <property type="term" value="C:plasma membrane"/>
    <property type="evidence" value="ECO:0007669"/>
    <property type="project" value="UniProtKB-SubCell"/>
</dbReference>
<keyword evidence="5 8" id="KW-1133">Transmembrane helix</keyword>
<dbReference type="PANTHER" id="PTHR33281:SF19">
    <property type="entry name" value="VOLTAGE-DEPENDENT ANION CHANNEL-FORMING PROTEIN YNEE"/>
    <property type="match status" value="1"/>
</dbReference>
<keyword evidence="4 8" id="KW-0812">Transmembrane</keyword>
<dbReference type="STRING" id="3218.A0A2K1KUH5"/>
<feature type="transmembrane region" description="Helical" evidence="8">
    <location>
        <begin position="25"/>
        <end position="58"/>
    </location>
</feature>
<reference evidence="9 11" key="1">
    <citation type="journal article" date="2008" name="Science">
        <title>The Physcomitrella genome reveals evolutionary insights into the conquest of land by plants.</title>
        <authorList>
            <person name="Rensing S."/>
            <person name="Lang D."/>
            <person name="Zimmer A."/>
            <person name="Terry A."/>
            <person name="Salamov A."/>
            <person name="Shapiro H."/>
            <person name="Nishiyama T."/>
            <person name="Perroud P.-F."/>
            <person name="Lindquist E."/>
            <person name="Kamisugi Y."/>
            <person name="Tanahashi T."/>
            <person name="Sakakibara K."/>
            <person name="Fujita T."/>
            <person name="Oishi K."/>
            <person name="Shin-I T."/>
            <person name="Kuroki Y."/>
            <person name="Toyoda A."/>
            <person name="Suzuki Y."/>
            <person name="Hashimoto A."/>
            <person name="Yamaguchi K."/>
            <person name="Sugano A."/>
            <person name="Kohara Y."/>
            <person name="Fujiyama A."/>
            <person name="Anterola A."/>
            <person name="Aoki S."/>
            <person name="Ashton N."/>
            <person name="Barbazuk W.B."/>
            <person name="Barker E."/>
            <person name="Bennetzen J."/>
            <person name="Bezanilla M."/>
            <person name="Blankenship R."/>
            <person name="Cho S.H."/>
            <person name="Dutcher S."/>
            <person name="Estelle M."/>
            <person name="Fawcett J.A."/>
            <person name="Gundlach H."/>
            <person name="Hanada K."/>
            <person name="Heyl A."/>
            <person name="Hicks K.A."/>
            <person name="Hugh J."/>
            <person name="Lohr M."/>
            <person name="Mayer K."/>
            <person name="Melkozernov A."/>
            <person name="Murata T."/>
            <person name="Nelson D."/>
            <person name="Pils B."/>
            <person name="Prigge M."/>
            <person name="Reiss B."/>
            <person name="Renner T."/>
            <person name="Rombauts S."/>
            <person name="Rushton P."/>
            <person name="Sanderfoot A."/>
            <person name="Schween G."/>
            <person name="Shiu S.-H."/>
            <person name="Stueber K."/>
            <person name="Theodoulou F.L."/>
            <person name="Tu H."/>
            <person name="Van de Peer Y."/>
            <person name="Verrier P.J."/>
            <person name="Waters E."/>
            <person name="Wood A."/>
            <person name="Yang L."/>
            <person name="Cove D."/>
            <person name="Cuming A."/>
            <person name="Hasebe M."/>
            <person name="Lucas S."/>
            <person name="Mishler D.B."/>
            <person name="Reski R."/>
            <person name="Grigoriev I."/>
            <person name="Quatrano R.S."/>
            <person name="Boore J.L."/>
        </authorList>
    </citation>
    <scope>NUCLEOTIDE SEQUENCE [LARGE SCALE GENOMIC DNA]</scope>
    <source>
        <strain evidence="10 11">cv. Gransden 2004</strain>
    </source>
</reference>
<dbReference type="PaxDb" id="3218-PP1S25_137V6.1"/>
<gene>
    <name evidence="9" type="ORF">PHYPA_004431</name>
</gene>
<protein>
    <submittedName>
        <fullName evidence="9 10">Uncharacterized protein</fullName>
    </submittedName>
</protein>
<dbReference type="Proteomes" id="UP000006727">
    <property type="component" value="Chromosome 3"/>
</dbReference>
<proteinExistence type="predicted"/>
<dbReference type="Pfam" id="PF25539">
    <property type="entry name" value="Bestrophin_2"/>
    <property type="match status" value="1"/>
</dbReference>
<evidence type="ECO:0000313" key="10">
    <source>
        <dbReference type="EnsemblPlants" id="PAC:32944002.CDS.1"/>
    </source>
</evidence>
<sequence>MHRNKVYGHLEWARHKSSWRHGRHIFSIFSLGVIFTVFPPVLVCTLFATFSVLSLLLVLRTNSSYNRFDEARKFWGSNVNRTRDLVRQSLTWIRQPGDSFKLLSLLRHIKAYFFCLRTI</sequence>
<evidence type="ECO:0000256" key="5">
    <source>
        <dbReference type="ARBA" id="ARBA00022989"/>
    </source>
</evidence>
<comment type="subcellular location">
    <subcellularLocation>
        <location evidence="1">Cell membrane</location>
        <topology evidence="1">Multi-pass membrane protein</topology>
    </subcellularLocation>
</comment>
<keyword evidence="6" id="KW-0406">Ion transport</keyword>
<keyword evidence="7 8" id="KW-0472">Membrane</keyword>
<evidence type="ECO:0000256" key="3">
    <source>
        <dbReference type="ARBA" id="ARBA00022475"/>
    </source>
</evidence>
<accession>A0A2K1KUH5</accession>
<dbReference type="Gramene" id="Pp3c3_14710V3.1">
    <property type="protein sequence ID" value="PAC:32944002.CDS.1"/>
    <property type="gene ID" value="Pp3c3_14710"/>
</dbReference>
<dbReference type="AlphaFoldDB" id="A0A2K1KUH5"/>
<evidence type="ECO:0000313" key="11">
    <source>
        <dbReference type="Proteomes" id="UP000006727"/>
    </source>
</evidence>
<evidence type="ECO:0000256" key="7">
    <source>
        <dbReference type="ARBA" id="ARBA00023136"/>
    </source>
</evidence>
<name>A0A2K1KUH5_PHYPA</name>
<dbReference type="InParanoid" id="A0A2K1KUH5"/>
<keyword evidence="3" id="KW-1003">Cell membrane</keyword>
<evidence type="ECO:0000256" key="8">
    <source>
        <dbReference type="SAM" id="Phobius"/>
    </source>
</evidence>
<reference evidence="10" key="3">
    <citation type="submission" date="2020-12" db="UniProtKB">
        <authorList>
            <consortium name="EnsemblPlants"/>
        </authorList>
    </citation>
    <scope>IDENTIFICATION</scope>
</reference>
<keyword evidence="2" id="KW-0813">Transport</keyword>
<dbReference type="PANTHER" id="PTHR33281">
    <property type="entry name" value="UPF0187 PROTEIN YNEE"/>
    <property type="match status" value="1"/>
</dbReference>
<dbReference type="InterPro" id="IPR044669">
    <property type="entry name" value="YneE/VCCN1/2-like"/>
</dbReference>
<keyword evidence="11" id="KW-1185">Reference proteome</keyword>
<evidence type="ECO:0000256" key="6">
    <source>
        <dbReference type="ARBA" id="ARBA00023065"/>
    </source>
</evidence>
<evidence type="ECO:0000256" key="4">
    <source>
        <dbReference type="ARBA" id="ARBA00022692"/>
    </source>
</evidence>
<reference evidence="9 11" key="2">
    <citation type="journal article" date="2018" name="Plant J.">
        <title>The Physcomitrella patens chromosome-scale assembly reveals moss genome structure and evolution.</title>
        <authorList>
            <person name="Lang D."/>
            <person name="Ullrich K.K."/>
            <person name="Murat F."/>
            <person name="Fuchs J."/>
            <person name="Jenkins J."/>
            <person name="Haas F.B."/>
            <person name="Piednoel M."/>
            <person name="Gundlach H."/>
            <person name="Van Bel M."/>
            <person name="Meyberg R."/>
            <person name="Vives C."/>
            <person name="Morata J."/>
            <person name="Symeonidi A."/>
            <person name="Hiss M."/>
            <person name="Muchero W."/>
            <person name="Kamisugi Y."/>
            <person name="Saleh O."/>
            <person name="Blanc G."/>
            <person name="Decker E.L."/>
            <person name="van Gessel N."/>
            <person name="Grimwood J."/>
            <person name="Hayes R.D."/>
            <person name="Graham S.W."/>
            <person name="Gunter L.E."/>
            <person name="McDaniel S.F."/>
            <person name="Hoernstein S.N.W."/>
            <person name="Larsson A."/>
            <person name="Li F.W."/>
            <person name="Perroud P.F."/>
            <person name="Phillips J."/>
            <person name="Ranjan P."/>
            <person name="Rokshar D.S."/>
            <person name="Rothfels C.J."/>
            <person name="Schneider L."/>
            <person name="Shu S."/>
            <person name="Stevenson D.W."/>
            <person name="Thummler F."/>
            <person name="Tillich M."/>
            <person name="Villarreal Aguilar J.C."/>
            <person name="Widiez T."/>
            <person name="Wong G.K."/>
            <person name="Wymore A."/>
            <person name="Zhang Y."/>
            <person name="Zimmer A.D."/>
            <person name="Quatrano R.S."/>
            <person name="Mayer K.F.X."/>
            <person name="Goodstein D."/>
            <person name="Casacuberta J.M."/>
            <person name="Vandepoele K."/>
            <person name="Reski R."/>
            <person name="Cuming A.C."/>
            <person name="Tuskan G.A."/>
            <person name="Maumus F."/>
            <person name="Salse J."/>
            <person name="Schmutz J."/>
            <person name="Rensing S.A."/>
        </authorList>
    </citation>
    <scope>NUCLEOTIDE SEQUENCE [LARGE SCALE GENOMIC DNA]</scope>
    <source>
        <strain evidence="10 11">cv. Gransden 2004</strain>
    </source>
</reference>
<dbReference type="EMBL" id="ABEU02000003">
    <property type="protein sequence ID" value="PNR57437.1"/>
    <property type="molecule type" value="Genomic_DNA"/>
</dbReference>
<evidence type="ECO:0000256" key="2">
    <source>
        <dbReference type="ARBA" id="ARBA00022448"/>
    </source>
</evidence>